<organism evidence="1 2">
    <name type="scientific">Sediminicola luteus</name>
    <dbReference type="NCBI Taxonomy" id="319238"/>
    <lineage>
        <taxon>Bacteria</taxon>
        <taxon>Pseudomonadati</taxon>
        <taxon>Bacteroidota</taxon>
        <taxon>Flavobacteriia</taxon>
        <taxon>Flavobacteriales</taxon>
        <taxon>Flavobacteriaceae</taxon>
        <taxon>Sediminicola</taxon>
    </lineage>
</organism>
<reference evidence="1 2" key="1">
    <citation type="submission" date="2017-04" db="EMBL/GenBank/DDBJ databases">
        <title>A new member of the family Flavobacteriaceae isolated from ascidians.</title>
        <authorList>
            <person name="Chen L."/>
        </authorList>
    </citation>
    <scope>NUCLEOTIDE SEQUENCE [LARGE SCALE GENOMIC DNA]</scope>
    <source>
        <strain evidence="1 2">HQA918</strain>
    </source>
</reference>
<proteinExistence type="predicted"/>
<gene>
    <name evidence="1" type="ORF">B7P33_04620</name>
</gene>
<dbReference type="AlphaFoldDB" id="A0A2A4GF45"/>
<accession>A0A2A4GF45</accession>
<protein>
    <submittedName>
        <fullName evidence="1">Uncharacterized protein</fullName>
    </submittedName>
</protein>
<evidence type="ECO:0000313" key="2">
    <source>
        <dbReference type="Proteomes" id="UP000219559"/>
    </source>
</evidence>
<dbReference type="Proteomes" id="UP000219559">
    <property type="component" value="Unassembled WGS sequence"/>
</dbReference>
<keyword evidence="2" id="KW-1185">Reference proteome</keyword>
<evidence type="ECO:0000313" key="1">
    <source>
        <dbReference type="EMBL" id="PCE66586.1"/>
    </source>
</evidence>
<sequence length="150" mass="17521">MVTGKKFKNHLPKDQLFIFSDPKEAEAFYKFVDRKFDGKGEMLDTDIGFDLNNEHFYLTFYEVEIPTKFVNVGTIFVDLALSSTDIGPIFEDQYSSRKGHWYIAIGVDHDRYGDCLSTTSPYREIVLAYLRDLKQEYISAQQYHDALFKM</sequence>
<comment type="caution">
    <text evidence="1">The sequence shown here is derived from an EMBL/GenBank/DDBJ whole genome shotgun (WGS) entry which is preliminary data.</text>
</comment>
<name>A0A2A4GF45_9FLAO</name>
<dbReference type="EMBL" id="NBWU01000001">
    <property type="protein sequence ID" value="PCE66586.1"/>
    <property type="molecule type" value="Genomic_DNA"/>
</dbReference>